<name>A0AAD7EUV3_9AGAR</name>
<dbReference type="Proteomes" id="UP001218218">
    <property type="component" value="Unassembled WGS sequence"/>
</dbReference>
<evidence type="ECO:0000313" key="1">
    <source>
        <dbReference type="EMBL" id="KAJ7350545.1"/>
    </source>
</evidence>
<accession>A0AAD7EUV3</accession>
<dbReference type="EMBL" id="JARIHO010000014">
    <property type="protein sequence ID" value="KAJ7350545.1"/>
    <property type="molecule type" value="Genomic_DNA"/>
</dbReference>
<evidence type="ECO:0000313" key="2">
    <source>
        <dbReference type="Proteomes" id="UP001218218"/>
    </source>
</evidence>
<reference evidence="1" key="1">
    <citation type="submission" date="2023-03" db="EMBL/GenBank/DDBJ databases">
        <title>Massive genome expansion in bonnet fungi (Mycena s.s.) driven by repeated elements and novel gene families across ecological guilds.</title>
        <authorList>
            <consortium name="Lawrence Berkeley National Laboratory"/>
            <person name="Harder C.B."/>
            <person name="Miyauchi S."/>
            <person name="Viragh M."/>
            <person name="Kuo A."/>
            <person name="Thoen E."/>
            <person name="Andreopoulos B."/>
            <person name="Lu D."/>
            <person name="Skrede I."/>
            <person name="Drula E."/>
            <person name="Henrissat B."/>
            <person name="Morin E."/>
            <person name="Kohler A."/>
            <person name="Barry K."/>
            <person name="LaButti K."/>
            <person name="Morin E."/>
            <person name="Salamov A."/>
            <person name="Lipzen A."/>
            <person name="Mereny Z."/>
            <person name="Hegedus B."/>
            <person name="Baldrian P."/>
            <person name="Stursova M."/>
            <person name="Weitz H."/>
            <person name="Taylor A."/>
            <person name="Grigoriev I.V."/>
            <person name="Nagy L.G."/>
            <person name="Martin F."/>
            <person name="Kauserud H."/>
        </authorList>
    </citation>
    <scope>NUCLEOTIDE SEQUENCE</scope>
    <source>
        <strain evidence="1">CBHHK002</strain>
    </source>
</reference>
<comment type="caution">
    <text evidence="1">The sequence shown here is derived from an EMBL/GenBank/DDBJ whole genome shotgun (WGS) entry which is preliminary data.</text>
</comment>
<sequence length="168" mass="19131">MRLHSSRSIYSLMPVASRFPRRKPVTEPPLLRGELVNGRPTPTYALAWVCSSLKFYKNLGGGELGKVDDCNFSDVVTEKWHACPKFDRPPGLEPIPYPGMNGNFYLIAMFNERNADHLERVRDVAGDPHIQSARMAMGVNLDPTLEKTLQWIRWPPRRVDAQRGRITT</sequence>
<organism evidence="1 2">
    <name type="scientific">Mycena albidolilacea</name>
    <dbReference type="NCBI Taxonomy" id="1033008"/>
    <lineage>
        <taxon>Eukaryota</taxon>
        <taxon>Fungi</taxon>
        <taxon>Dikarya</taxon>
        <taxon>Basidiomycota</taxon>
        <taxon>Agaricomycotina</taxon>
        <taxon>Agaricomycetes</taxon>
        <taxon>Agaricomycetidae</taxon>
        <taxon>Agaricales</taxon>
        <taxon>Marasmiineae</taxon>
        <taxon>Mycenaceae</taxon>
        <taxon>Mycena</taxon>
    </lineage>
</organism>
<dbReference type="AlphaFoldDB" id="A0AAD7EUV3"/>
<proteinExistence type="predicted"/>
<gene>
    <name evidence="1" type="ORF">DFH08DRAFT_861721</name>
</gene>
<protein>
    <submittedName>
        <fullName evidence="1">Uncharacterized protein</fullName>
    </submittedName>
</protein>
<keyword evidence="2" id="KW-1185">Reference proteome</keyword>